<evidence type="ECO:0000313" key="2">
    <source>
        <dbReference type="EMBL" id="SDW63417.1"/>
    </source>
</evidence>
<reference evidence="2 3" key="1">
    <citation type="submission" date="2016-10" db="EMBL/GenBank/DDBJ databases">
        <authorList>
            <person name="de Groot N.N."/>
        </authorList>
    </citation>
    <scope>NUCLEOTIDE SEQUENCE [LARGE SCALE GENOMIC DNA]</scope>
    <source>
        <strain evidence="2 3">DSM 23310</strain>
    </source>
</reference>
<name>A0A1H2V542_9FIRM</name>
<keyword evidence="1" id="KW-1133">Transmembrane helix</keyword>
<dbReference type="AlphaFoldDB" id="A0A1H2V542"/>
<organism evidence="2 3">
    <name type="scientific">Tepidimicrobium xylanilyticum</name>
    <dbReference type="NCBI Taxonomy" id="1123352"/>
    <lineage>
        <taxon>Bacteria</taxon>
        <taxon>Bacillati</taxon>
        <taxon>Bacillota</taxon>
        <taxon>Tissierellia</taxon>
        <taxon>Tissierellales</taxon>
        <taxon>Tepidimicrobiaceae</taxon>
        <taxon>Tepidimicrobium</taxon>
    </lineage>
</organism>
<sequence>MKNIYNYKLIFIFIILIIILFQFCKIQSLIKEKERYEITLNVLIKESYGNLINISDELLPMLTKFLENKHFTEKEFAVARNLIKDFSDHFYTLSTSTETYINRYNLDYTTDEPFSIIANRLQRESYGIIKTNFYKKTKEGYVIPDEKIEKFHLIINLLTNIKDKKSTIINMTTVNPNTNVIKNNQWIQLYEEIIKNVY</sequence>
<evidence type="ECO:0000313" key="3">
    <source>
        <dbReference type="Proteomes" id="UP000198828"/>
    </source>
</evidence>
<dbReference type="Proteomes" id="UP000198828">
    <property type="component" value="Unassembled WGS sequence"/>
</dbReference>
<feature type="transmembrane region" description="Helical" evidence="1">
    <location>
        <begin position="6"/>
        <end position="24"/>
    </location>
</feature>
<proteinExistence type="predicted"/>
<dbReference type="EMBL" id="FNNG01000003">
    <property type="protein sequence ID" value="SDW63417.1"/>
    <property type="molecule type" value="Genomic_DNA"/>
</dbReference>
<keyword evidence="1" id="KW-0472">Membrane</keyword>
<protein>
    <submittedName>
        <fullName evidence="2">Uncharacterized protein</fullName>
    </submittedName>
</protein>
<dbReference type="RefSeq" id="WP_093751447.1">
    <property type="nucleotide sequence ID" value="NZ_FNNG01000003.1"/>
</dbReference>
<evidence type="ECO:0000256" key="1">
    <source>
        <dbReference type="SAM" id="Phobius"/>
    </source>
</evidence>
<accession>A0A1H2V542</accession>
<keyword evidence="3" id="KW-1185">Reference proteome</keyword>
<gene>
    <name evidence="2" type="ORF">SAMN05660923_01019</name>
</gene>
<keyword evidence="1" id="KW-0812">Transmembrane</keyword>